<accession>A0A6J7WPK7</accession>
<dbReference type="NCBIfam" id="TIGR02001">
    <property type="entry name" value="gcw_chp"/>
    <property type="match status" value="1"/>
</dbReference>
<name>A0A6J7WPK7_9CAUD</name>
<dbReference type="EMBL" id="LR798243">
    <property type="protein sequence ID" value="CAB5214968.1"/>
    <property type="molecule type" value="Genomic_DNA"/>
</dbReference>
<protein>
    <submittedName>
        <fullName evidence="1">Uncharacterized protein</fullName>
    </submittedName>
</protein>
<organism evidence="1">
    <name type="scientific">uncultured Caudovirales phage</name>
    <dbReference type="NCBI Taxonomy" id="2100421"/>
    <lineage>
        <taxon>Viruses</taxon>
        <taxon>Duplodnaviria</taxon>
        <taxon>Heunggongvirae</taxon>
        <taxon>Uroviricota</taxon>
        <taxon>Caudoviricetes</taxon>
        <taxon>Peduoviridae</taxon>
        <taxon>Maltschvirus</taxon>
        <taxon>Maltschvirus maltsch</taxon>
    </lineage>
</organism>
<proteinExistence type="predicted"/>
<dbReference type="Pfam" id="PF09694">
    <property type="entry name" value="Gcw_chp"/>
    <property type="match status" value="1"/>
</dbReference>
<dbReference type="InterPro" id="IPR010239">
    <property type="entry name" value="CHP02001"/>
</dbReference>
<evidence type="ECO:0000313" key="1">
    <source>
        <dbReference type="EMBL" id="CAB5214968.1"/>
    </source>
</evidence>
<sequence length="244" mass="26307">MKKLLLALLMAAGVSVAQAQVTGNLGLTSDYRFRGISQTQNGPAVQGGIDYAHSSGLYIGNWNSSVSSQLYTNGAGVESDLYAGWKKDIYKGLTVDVGSYNYFYPNATNGSSPNFNTQELFAGLGYGPVAVKFSQSTSNYFGLQNSTGTQYYQADVNQSFAPLSAKLKDLSFVAHYGHTAVANHSNLDYNDINVGLTYNLDGWMLAAKYYTNTALTSTGQRANTLNGQQLYKDAGVFSVTKSFN</sequence>
<reference evidence="1" key="1">
    <citation type="submission" date="2020-05" db="EMBL/GenBank/DDBJ databases">
        <authorList>
            <person name="Chiriac C."/>
            <person name="Salcher M."/>
            <person name="Ghai R."/>
            <person name="Kavagutti S V."/>
        </authorList>
    </citation>
    <scope>NUCLEOTIDE SEQUENCE</scope>
</reference>
<gene>
    <name evidence="1" type="ORF">UFOVP190_343</name>
</gene>